<dbReference type="InterPro" id="IPR013108">
    <property type="entry name" value="Amidohydro_3"/>
</dbReference>
<protein>
    <submittedName>
        <fullName evidence="4">TIM-barrel fold metal-dependent hydrolase</fullName>
    </submittedName>
</protein>
<keyword evidence="5" id="KW-1185">Reference proteome</keyword>
<accession>H8G654</accession>
<organism evidence="4 5">
    <name type="scientific">Saccharomonospora azurea NA-128</name>
    <dbReference type="NCBI Taxonomy" id="882081"/>
    <lineage>
        <taxon>Bacteria</taxon>
        <taxon>Bacillati</taxon>
        <taxon>Actinomycetota</taxon>
        <taxon>Actinomycetes</taxon>
        <taxon>Pseudonocardiales</taxon>
        <taxon>Pseudonocardiaceae</taxon>
        <taxon>Saccharomonospora</taxon>
    </lineage>
</organism>
<dbReference type="SUPFAM" id="SSF51556">
    <property type="entry name" value="Metallo-dependent hydrolases"/>
    <property type="match status" value="1"/>
</dbReference>
<dbReference type="SUPFAM" id="SSF51338">
    <property type="entry name" value="Composite domain of metallo-dependent hydrolases"/>
    <property type="match status" value="1"/>
</dbReference>
<feature type="domain" description="Amidohydrolase 3" evidence="3">
    <location>
        <begin position="98"/>
        <end position="574"/>
    </location>
</feature>
<dbReference type="Pfam" id="PF07969">
    <property type="entry name" value="Amidohydro_3"/>
    <property type="match status" value="1"/>
</dbReference>
<evidence type="ECO:0000259" key="3">
    <source>
        <dbReference type="Pfam" id="PF07969"/>
    </source>
</evidence>
<evidence type="ECO:0000313" key="5">
    <source>
        <dbReference type="Proteomes" id="UP000004705"/>
    </source>
</evidence>
<dbReference type="PANTHER" id="PTHR22642:SF2">
    <property type="entry name" value="PROTEIN LONG AFTER FAR-RED 3"/>
    <property type="match status" value="1"/>
</dbReference>
<dbReference type="Gene3D" id="3.10.310.70">
    <property type="match status" value="1"/>
</dbReference>
<dbReference type="InterPro" id="IPR011059">
    <property type="entry name" value="Metal-dep_hydrolase_composite"/>
</dbReference>
<dbReference type="Proteomes" id="UP000004705">
    <property type="component" value="Chromosome"/>
</dbReference>
<dbReference type="PANTHER" id="PTHR22642">
    <property type="entry name" value="IMIDAZOLONEPROPIONASE"/>
    <property type="match status" value="1"/>
</dbReference>
<dbReference type="Gene3D" id="2.30.40.10">
    <property type="entry name" value="Urease, subunit C, domain 1"/>
    <property type="match status" value="1"/>
</dbReference>
<evidence type="ECO:0000256" key="1">
    <source>
        <dbReference type="SAM" id="MobiDB-lite"/>
    </source>
</evidence>
<keyword evidence="4" id="KW-0378">Hydrolase</keyword>
<feature type="signal peptide" evidence="2">
    <location>
        <begin position="1"/>
        <end position="38"/>
    </location>
</feature>
<dbReference type="Gene3D" id="3.20.20.140">
    <property type="entry name" value="Metal-dependent hydrolases"/>
    <property type="match status" value="1"/>
</dbReference>
<feature type="chain" id="PRO_5003613198" evidence="2">
    <location>
        <begin position="39"/>
        <end position="580"/>
    </location>
</feature>
<feature type="region of interest" description="Disordered" evidence="1">
    <location>
        <begin position="205"/>
        <end position="224"/>
    </location>
</feature>
<dbReference type="GO" id="GO:0016810">
    <property type="term" value="F:hydrolase activity, acting on carbon-nitrogen (but not peptide) bonds"/>
    <property type="evidence" value="ECO:0007669"/>
    <property type="project" value="InterPro"/>
</dbReference>
<dbReference type="InterPro" id="IPR033932">
    <property type="entry name" value="YtcJ-like"/>
</dbReference>
<sequence>MCDVCHRSTPRRTPLTRAQFLRLVGVGLATAATPGVLAACGAEQSAPRPGGEGPVLLDNVRGYTFAGGKLREFGSLLISGDGHVEALDPGNSEGARRIDGRGRVCLPGLHDAHGHIWGLGANETQLNLAGTRSLDEAMRALRRYAEQHPDLPWIVGRGWNEVVWGLGRRPNAADLDEVVADRPVWLTRVDGHAGVTNTAGLRASGVDADTRSPEGGEIVHGPEGRPTGVFVDAAQELVQAHLPRPGRREHEQRLQAAQRRLNEVGLTSASDAGTAADELAVLHQRAAAGSLSLRLNVFLDWDAFTEVGADVRADSVADDMLRVRTVKLYVDGALGSRGAALLTPYSDDPGNRGLLQMSQEELTSRLTRIVEAGYQAAVHAIGDHGNRMVLDAFAEVLSTSSGPELRHRIEHAQVVDVGDIPRFAELGLMASMQPVHATDDMNMAEQRVGPDRMAGAYAWRSMLDQGTMLAAGSDFPVSSENPFEGWHAAVTRTDKEGKPVGGWYPDQAMTVAEGLRAFTLDAAHAAHQERVLGSLEPGKWADFVLVDQNPFELEQGRALWQTTVLQTWVGGRRVGDYGQL</sequence>
<name>H8G654_9PSEU</name>
<dbReference type="AlphaFoldDB" id="H8G654"/>
<dbReference type="InterPro" id="IPR032466">
    <property type="entry name" value="Metal_Hydrolase"/>
</dbReference>
<proteinExistence type="predicted"/>
<keyword evidence="2" id="KW-0732">Signal</keyword>
<evidence type="ECO:0000256" key="2">
    <source>
        <dbReference type="SAM" id="SignalP"/>
    </source>
</evidence>
<dbReference type="CDD" id="cd01300">
    <property type="entry name" value="YtcJ_like"/>
    <property type="match status" value="1"/>
</dbReference>
<gene>
    <name evidence="4" type="ORF">SacazDRAFT_00227</name>
</gene>
<reference evidence="4 5" key="1">
    <citation type="journal article" date="2012" name="Stand. Genomic Sci.">
        <title>Genome sequence of the soil bacterium Saccharomonospora azurea type strain (NA-128(T)).</title>
        <authorList>
            <person name="Klenk H.P."/>
            <person name="Held B."/>
            <person name="Lucas S."/>
            <person name="Lapidus A."/>
            <person name="Copeland A."/>
            <person name="Hammon N."/>
            <person name="Pitluck S."/>
            <person name="Goodwin L.A."/>
            <person name="Han C."/>
            <person name="Tapia R."/>
            <person name="Brambilla E.M."/>
            <person name="Potter G."/>
            <person name="Land M."/>
            <person name="Ivanova N."/>
            <person name="Rohde M."/>
            <person name="Goker M."/>
            <person name="Detter J.C."/>
            <person name="Kyrpides N.C."/>
            <person name="Woyke T."/>
        </authorList>
    </citation>
    <scope>NUCLEOTIDE SEQUENCE [LARGE SCALE GENOMIC DNA]</scope>
    <source>
        <strain evidence="4 5">NA-128</strain>
    </source>
</reference>
<evidence type="ECO:0000313" key="4">
    <source>
        <dbReference type="EMBL" id="EHY87214.1"/>
    </source>
</evidence>
<dbReference type="HOGENOM" id="CLU_009942_1_0_11"/>
<dbReference type="RefSeq" id="WP_005437852.1">
    <property type="nucleotide sequence ID" value="NZ_CM001466.1"/>
</dbReference>
<dbReference type="EMBL" id="CM001466">
    <property type="protein sequence ID" value="EHY87214.1"/>
    <property type="molecule type" value="Genomic_DNA"/>
</dbReference>